<name>A0A292Q6R4_9PEZI</name>
<protein>
    <submittedName>
        <fullName evidence="2">Uncharacterized protein</fullName>
    </submittedName>
</protein>
<feature type="region of interest" description="Disordered" evidence="1">
    <location>
        <begin position="84"/>
        <end position="108"/>
    </location>
</feature>
<feature type="region of interest" description="Disordered" evidence="1">
    <location>
        <begin position="1"/>
        <end position="27"/>
    </location>
</feature>
<accession>A0A292Q6R4</accession>
<dbReference type="Proteomes" id="UP001412239">
    <property type="component" value="Unassembled WGS sequence"/>
</dbReference>
<proteinExistence type="predicted"/>
<organism evidence="2 3">
    <name type="scientific">Tuber aestivum</name>
    <name type="common">summer truffle</name>
    <dbReference type="NCBI Taxonomy" id="59557"/>
    <lineage>
        <taxon>Eukaryota</taxon>
        <taxon>Fungi</taxon>
        <taxon>Dikarya</taxon>
        <taxon>Ascomycota</taxon>
        <taxon>Pezizomycotina</taxon>
        <taxon>Pezizomycetes</taxon>
        <taxon>Pezizales</taxon>
        <taxon>Tuberaceae</taxon>
        <taxon>Tuber</taxon>
    </lineage>
</organism>
<sequence>MWQNHTGENPEQTREHDKAQVTGPTLKKTIRITPTAVTGSPLVLKFRDIFLRKRKRSRGEKNYAITMEDMEKYYRKIWLPVPDVSSEAESSSEEEGALSSSSDGYVVD</sequence>
<evidence type="ECO:0000313" key="3">
    <source>
        <dbReference type="Proteomes" id="UP001412239"/>
    </source>
</evidence>
<evidence type="ECO:0000313" key="2">
    <source>
        <dbReference type="EMBL" id="CUS14618.1"/>
    </source>
</evidence>
<feature type="compositionally biased region" description="Polar residues" evidence="1">
    <location>
        <begin position="1"/>
        <end position="10"/>
    </location>
</feature>
<evidence type="ECO:0000256" key="1">
    <source>
        <dbReference type="SAM" id="MobiDB-lite"/>
    </source>
</evidence>
<gene>
    <name evidence="2" type="ORF">GSTUAT00001349001</name>
</gene>
<dbReference type="EMBL" id="LN890957">
    <property type="protein sequence ID" value="CUS14618.1"/>
    <property type="molecule type" value="Genomic_DNA"/>
</dbReference>
<reference evidence="2" key="1">
    <citation type="submission" date="2015-10" db="EMBL/GenBank/DDBJ databases">
        <authorList>
            <person name="Regsiter A."/>
            <person name="william w."/>
        </authorList>
    </citation>
    <scope>NUCLEOTIDE SEQUENCE</scope>
    <source>
        <strain evidence="2">Montdore</strain>
    </source>
</reference>
<keyword evidence="3" id="KW-1185">Reference proteome</keyword>
<dbReference type="AlphaFoldDB" id="A0A292Q6R4"/>